<accession>A0A645J7P5</accession>
<protein>
    <submittedName>
        <fullName evidence="2">Low affinity potassium transport system protein kup</fullName>
    </submittedName>
</protein>
<evidence type="ECO:0000313" key="2">
    <source>
        <dbReference type="EMBL" id="MPN55513.1"/>
    </source>
</evidence>
<dbReference type="InterPro" id="IPR053952">
    <property type="entry name" value="K_trans_C"/>
</dbReference>
<gene>
    <name evidence="2" type="primary">kup_14</name>
    <name evidence="2" type="ORF">SDC9_203197</name>
</gene>
<organism evidence="2">
    <name type="scientific">bioreactor metagenome</name>
    <dbReference type="NCBI Taxonomy" id="1076179"/>
    <lineage>
        <taxon>unclassified sequences</taxon>
        <taxon>metagenomes</taxon>
        <taxon>ecological metagenomes</taxon>
    </lineage>
</organism>
<dbReference type="AlphaFoldDB" id="A0A645J7P5"/>
<feature type="domain" description="K+ potassium transporter C-terminal" evidence="1">
    <location>
        <begin position="2"/>
        <end position="123"/>
    </location>
</feature>
<sequence length="123" mass="14283">MLHERVVLVTVQTADTPHVNDMDRIYLHRMGKGFMRVIVRYGFMESPDIPAVLEQCKHQGERFDMMETTFYLSRETIVPSMTRRMTLLRARLFALMSKNATSASDFFQIPTNRVVELGTQLVI</sequence>
<reference evidence="2" key="1">
    <citation type="submission" date="2019-08" db="EMBL/GenBank/DDBJ databases">
        <authorList>
            <person name="Kucharzyk K."/>
            <person name="Murdoch R.W."/>
            <person name="Higgins S."/>
            <person name="Loffler F."/>
        </authorList>
    </citation>
    <scope>NUCLEOTIDE SEQUENCE</scope>
</reference>
<dbReference type="EMBL" id="VSSQ01124876">
    <property type="protein sequence ID" value="MPN55513.1"/>
    <property type="molecule type" value="Genomic_DNA"/>
</dbReference>
<comment type="caution">
    <text evidence="2">The sequence shown here is derived from an EMBL/GenBank/DDBJ whole genome shotgun (WGS) entry which is preliminary data.</text>
</comment>
<dbReference type="Pfam" id="PF22776">
    <property type="entry name" value="K_trans_C"/>
    <property type="match status" value="1"/>
</dbReference>
<evidence type="ECO:0000259" key="1">
    <source>
        <dbReference type="Pfam" id="PF22776"/>
    </source>
</evidence>
<proteinExistence type="predicted"/>
<name>A0A645J7P5_9ZZZZ</name>